<gene>
    <name evidence="2" type="ORF">LEA_15787</name>
    <name evidence="1" type="ORF">OBE_15941</name>
</gene>
<sequence>MKGTEKQITWAENIQKTALDTLQRNIDRMKAANVKSYERTIKAFEKCKEELLDCFEKCDDAALYIKNRETFSSRSVLQKANEIELIMTNKELDEQFGK</sequence>
<proteinExistence type="predicted"/>
<organism evidence="2">
    <name type="scientific">human gut metagenome</name>
    <dbReference type="NCBI Taxonomy" id="408170"/>
    <lineage>
        <taxon>unclassified sequences</taxon>
        <taxon>metagenomes</taxon>
        <taxon>organismal metagenomes</taxon>
    </lineage>
</organism>
<evidence type="ECO:0000313" key="1">
    <source>
        <dbReference type="EMBL" id="EKC46986.1"/>
    </source>
</evidence>
<protein>
    <submittedName>
        <fullName evidence="2">Uncharacterized protein</fullName>
    </submittedName>
</protein>
<dbReference type="EMBL" id="AJWY01010777">
    <property type="protein sequence ID" value="EKC54568.1"/>
    <property type="molecule type" value="Genomic_DNA"/>
</dbReference>
<name>K1SB18_9ZZZZ</name>
<dbReference type="EMBL" id="AJWZ01010956">
    <property type="protein sequence ID" value="EKC46986.1"/>
    <property type="molecule type" value="Genomic_DNA"/>
</dbReference>
<reference evidence="2" key="1">
    <citation type="journal article" date="2013" name="Environ. Microbiol.">
        <title>Microbiota from the distal guts of lean and obese adolescents exhibit partial functional redundancy besides clear differences in community structure.</title>
        <authorList>
            <person name="Ferrer M."/>
            <person name="Ruiz A."/>
            <person name="Lanza F."/>
            <person name="Haange S.B."/>
            <person name="Oberbach A."/>
            <person name="Till H."/>
            <person name="Bargiela R."/>
            <person name="Campoy C."/>
            <person name="Segura M.T."/>
            <person name="Richter M."/>
            <person name="von Bergen M."/>
            <person name="Seifert J."/>
            <person name="Suarez A."/>
        </authorList>
    </citation>
    <scope>NUCLEOTIDE SEQUENCE</scope>
</reference>
<accession>K1SB18</accession>
<comment type="caution">
    <text evidence="2">The sequence shown here is derived from an EMBL/GenBank/DDBJ whole genome shotgun (WGS) entry which is preliminary data.</text>
</comment>
<dbReference type="AlphaFoldDB" id="K1SB18"/>
<evidence type="ECO:0000313" key="2">
    <source>
        <dbReference type="EMBL" id="EKC54568.1"/>
    </source>
</evidence>